<keyword evidence="3 6" id="KW-0808">Transferase</keyword>
<dbReference type="InterPro" id="IPR050103">
    <property type="entry name" value="Class-III_PLP-dep_AT"/>
</dbReference>
<reference evidence="6 7" key="1">
    <citation type="submission" date="2017-08" db="EMBL/GenBank/DDBJ databases">
        <title>Infants hospitalized years apart are colonized by the same room-sourced microbial strains.</title>
        <authorList>
            <person name="Brooks B."/>
            <person name="Olm M.R."/>
            <person name="Firek B.A."/>
            <person name="Baker R."/>
            <person name="Thomas B.C."/>
            <person name="Morowitz M.J."/>
            <person name="Banfield J.F."/>
        </authorList>
    </citation>
    <scope>NUCLEOTIDE SEQUENCE [LARGE SCALE GENOMIC DNA]</scope>
    <source>
        <strain evidence="6">S2_003_000_R2_11</strain>
    </source>
</reference>
<dbReference type="InterPro" id="IPR049704">
    <property type="entry name" value="Aminotrans_3_PPA_site"/>
</dbReference>
<dbReference type="GO" id="GO:0042802">
    <property type="term" value="F:identical protein binding"/>
    <property type="evidence" value="ECO:0007669"/>
    <property type="project" value="TreeGrafter"/>
</dbReference>
<keyword evidence="4 5" id="KW-0663">Pyridoxal phosphate</keyword>
<evidence type="ECO:0000256" key="5">
    <source>
        <dbReference type="RuleBase" id="RU003560"/>
    </source>
</evidence>
<protein>
    <submittedName>
        <fullName evidence="6">Aspartate aminotransferase family protein</fullName>
    </submittedName>
</protein>
<dbReference type="Gene3D" id="3.40.640.10">
    <property type="entry name" value="Type I PLP-dependent aspartate aminotransferase-like (Major domain)"/>
    <property type="match status" value="1"/>
</dbReference>
<organism evidence="6 7">
    <name type="scientific">Cereibacter sphaeroides</name>
    <name type="common">Rhodobacter sphaeroides</name>
    <dbReference type="NCBI Taxonomy" id="1063"/>
    <lineage>
        <taxon>Bacteria</taxon>
        <taxon>Pseudomonadati</taxon>
        <taxon>Pseudomonadota</taxon>
        <taxon>Alphaproteobacteria</taxon>
        <taxon>Rhodobacterales</taxon>
        <taxon>Paracoccaceae</taxon>
        <taxon>Cereibacter</taxon>
    </lineage>
</organism>
<evidence type="ECO:0000256" key="1">
    <source>
        <dbReference type="ARBA" id="ARBA00001933"/>
    </source>
</evidence>
<proteinExistence type="inferred from homology"/>
<dbReference type="Gene3D" id="3.90.1150.10">
    <property type="entry name" value="Aspartate Aminotransferase, domain 1"/>
    <property type="match status" value="1"/>
</dbReference>
<evidence type="ECO:0000256" key="2">
    <source>
        <dbReference type="ARBA" id="ARBA00022576"/>
    </source>
</evidence>
<dbReference type="AlphaFoldDB" id="A0A2W5RUT3"/>
<dbReference type="Pfam" id="PF00202">
    <property type="entry name" value="Aminotran_3"/>
    <property type="match status" value="1"/>
</dbReference>
<comment type="cofactor">
    <cofactor evidence="1">
        <name>pyridoxal 5'-phosphate</name>
        <dbReference type="ChEBI" id="CHEBI:597326"/>
    </cofactor>
</comment>
<dbReference type="PROSITE" id="PS00600">
    <property type="entry name" value="AA_TRANSFER_CLASS_3"/>
    <property type="match status" value="1"/>
</dbReference>
<dbReference type="InterPro" id="IPR005814">
    <property type="entry name" value="Aminotrans_3"/>
</dbReference>
<dbReference type="InterPro" id="IPR015421">
    <property type="entry name" value="PyrdxlP-dep_Trfase_major"/>
</dbReference>
<sequence length="420" mass="45569">MQFYPADFTNKSDMISQSERYWNPHKTRFWQEAGVPLIIGRREGYDLYDVDGKHLIDVHLNGGTYNLGHRNPELAAALKEALDHLDIGNHHFPSPWRTALAKALLATGGGAFTRMAFATSGSEAIDLAIKSARFATGRRKIVSIRKAYHGHTGLAVATGDERFARLFHSDNPAEFVQVPLNDDQAMAAALSGDDVAAVIMETIPATYGFPMPAPGYLASVASMCAQAGTLYIADEVQTGLMRSGAMWAISAHGVTPDILVTSKGLGGGLYPIGAILMRDRPGAWLEQDGFAHMSTFSGAELGCVVALKVLEITQRPETIALVRSNSQKLAEGLEAIRTRYRDWLTGIRQQGVIIGLEFNAPDGAKAVMRALYERGIWAIFATLDPSVLQFKPGLLASPSQIDDILSRLEDAVRASRPAHL</sequence>
<dbReference type="InterPro" id="IPR015422">
    <property type="entry name" value="PyrdxlP-dep_Trfase_small"/>
</dbReference>
<gene>
    <name evidence="6" type="ORF">DI533_22255</name>
</gene>
<evidence type="ECO:0000313" key="6">
    <source>
        <dbReference type="EMBL" id="PZQ94438.1"/>
    </source>
</evidence>
<dbReference type="FunFam" id="3.40.640.10:FF:000004">
    <property type="entry name" value="Acetylornithine aminotransferase"/>
    <property type="match status" value="1"/>
</dbReference>
<accession>A0A2W5RUT3</accession>
<comment type="similarity">
    <text evidence="5">Belongs to the class-III pyridoxal-phosphate-dependent aminotransferase family.</text>
</comment>
<dbReference type="PANTHER" id="PTHR11986">
    <property type="entry name" value="AMINOTRANSFERASE CLASS III"/>
    <property type="match status" value="1"/>
</dbReference>
<evidence type="ECO:0000256" key="4">
    <source>
        <dbReference type="ARBA" id="ARBA00022898"/>
    </source>
</evidence>
<evidence type="ECO:0000256" key="3">
    <source>
        <dbReference type="ARBA" id="ARBA00022679"/>
    </source>
</evidence>
<dbReference type="PIRSF" id="PIRSF000521">
    <property type="entry name" value="Transaminase_4ab_Lys_Orn"/>
    <property type="match status" value="1"/>
</dbReference>
<evidence type="ECO:0000313" key="7">
    <source>
        <dbReference type="Proteomes" id="UP000248975"/>
    </source>
</evidence>
<dbReference type="CDD" id="cd00610">
    <property type="entry name" value="OAT_like"/>
    <property type="match status" value="1"/>
</dbReference>
<name>A0A2W5RUT3_CERSP</name>
<dbReference type="Proteomes" id="UP000248975">
    <property type="component" value="Unassembled WGS sequence"/>
</dbReference>
<dbReference type="EMBL" id="QFQS01000024">
    <property type="protein sequence ID" value="PZQ94438.1"/>
    <property type="molecule type" value="Genomic_DNA"/>
</dbReference>
<dbReference type="GO" id="GO:0008483">
    <property type="term" value="F:transaminase activity"/>
    <property type="evidence" value="ECO:0007669"/>
    <property type="project" value="UniProtKB-KW"/>
</dbReference>
<dbReference type="InterPro" id="IPR015424">
    <property type="entry name" value="PyrdxlP-dep_Trfase"/>
</dbReference>
<keyword evidence="2 6" id="KW-0032">Aminotransferase</keyword>
<dbReference type="SUPFAM" id="SSF53383">
    <property type="entry name" value="PLP-dependent transferases"/>
    <property type="match status" value="1"/>
</dbReference>
<dbReference type="PANTHER" id="PTHR11986:SF79">
    <property type="entry name" value="ACETYLORNITHINE AMINOTRANSFERASE, MITOCHONDRIAL"/>
    <property type="match status" value="1"/>
</dbReference>
<comment type="caution">
    <text evidence="6">The sequence shown here is derived from an EMBL/GenBank/DDBJ whole genome shotgun (WGS) entry which is preliminary data.</text>
</comment>
<dbReference type="GO" id="GO:0030170">
    <property type="term" value="F:pyridoxal phosphate binding"/>
    <property type="evidence" value="ECO:0007669"/>
    <property type="project" value="InterPro"/>
</dbReference>